<dbReference type="VEuPathDB" id="VectorBase:AFUN2_011936"/>
<protein>
    <submittedName>
        <fullName evidence="3">Uncharacterized protein</fullName>
    </submittedName>
</protein>
<keyword evidence="2" id="KW-0472">Membrane</keyword>
<evidence type="ECO:0000313" key="3">
    <source>
        <dbReference type="EnsemblMetazoa" id="AFUN001455-PA"/>
    </source>
</evidence>
<feature type="transmembrane region" description="Helical" evidence="2">
    <location>
        <begin position="6"/>
        <end position="28"/>
    </location>
</feature>
<dbReference type="EnsemblMetazoa" id="AFUN001455-RA">
    <property type="protein sequence ID" value="AFUN001455-PA"/>
    <property type="gene ID" value="AFUN001455"/>
</dbReference>
<reference evidence="3" key="1">
    <citation type="submission" date="2020-05" db="UniProtKB">
        <authorList>
            <consortium name="EnsemblMetazoa"/>
        </authorList>
    </citation>
    <scope>IDENTIFICATION</scope>
    <source>
        <strain evidence="3">FUMOZ</strain>
    </source>
</reference>
<feature type="compositionally biased region" description="Acidic residues" evidence="1">
    <location>
        <begin position="149"/>
        <end position="158"/>
    </location>
</feature>
<evidence type="ECO:0000256" key="2">
    <source>
        <dbReference type="SAM" id="Phobius"/>
    </source>
</evidence>
<dbReference type="VEuPathDB" id="VectorBase:AFUN001455"/>
<keyword evidence="2" id="KW-0812">Transmembrane</keyword>
<feature type="compositionally biased region" description="Polar residues" evidence="1">
    <location>
        <begin position="161"/>
        <end position="181"/>
    </location>
</feature>
<feature type="region of interest" description="Disordered" evidence="1">
    <location>
        <begin position="133"/>
        <end position="181"/>
    </location>
</feature>
<name>A0A182R5L2_ANOFN</name>
<keyword evidence="2" id="KW-1133">Transmembrane helix</keyword>
<proteinExistence type="predicted"/>
<dbReference type="AlphaFoldDB" id="A0A182R5L2"/>
<sequence length="181" mass="21069">MEEKEAKQLLVNGVFFIVYPCVLCYRWYLSKRWKLWTEYSEKDDFARYVEYSREEEELLRHGMIRGRMIVQKEIVLTDTMEDELSSYRKYDDVDDCVIAVEKGPLEAQSNPSECEPLNLSKDGVNNEEIILMECPREDSSKLDTNLSSSEEERDDDEISLIPQSSKTYQDASSSAYTGGNR</sequence>
<organism evidence="3">
    <name type="scientific">Anopheles funestus</name>
    <name type="common">African malaria mosquito</name>
    <dbReference type="NCBI Taxonomy" id="62324"/>
    <lineage>
        <taxon>Eukaryota</taxon>
        <taxon>Metazoa</taxon>
        <taxon>Ecdysozoa</taxon>
        <taxon>Arthropoda</taxon>
        <taxon>Hexapoda</taxon>
        <taxon>Insecta</taxon>
        <taxon>Pterygota</taxon>
        <taxon>Neoptera</taxon>
        <taxon>Endopterygota</taxon>
        <taxon>Diptera</taxon>
        <taxon>Nematocera</taxon>
        <taxon>Culicoidea</taxon>
        <taxon>Culicidae</taxon>
        <taxon>Anophelinae</taxon>
        <taxon>Anopheles</taxon>
    </lineage>
</organism>
<evidence type="ECO:0000256" key="1">
    <source>
        <dbReference type="SAM" id="MobiDB-lite"/>
    </source>
</evidence>
<accession>A0A182R5L2</accession>